<keyword evidence="2" id="KW-1185">Reference proteome</keyword>
<dbReference type="OrthoDB" id="4829545at2"/>
<dbReference type="KEGG" id="phon:BH719_08085"/>
<evidence type="ECO:0000313" key="1">
    <source>
        <dbReference type="EMBL" id="AOS47805.1"/>
    </source>
</evidence>
<dbReference type="EMBL" id="CP017298">
    <property type="protein sequence ID" value="AOS47805.1"/>
    <property type="molecule type" value="Genomic_DNA"/>
</dbReference>
<evidence type="ECO:0000313" key="2">
    <source>
        <dbReference type="Proteomes" id="UP000095214"/>
    </source>
</evidence>
<dbReference type="AlphaFoldDB" id="A0A1D8B3T6"/>
<reference evidence="1 2" key="1">
    <citation type="submission" date="2016-09" db="EMBL/GenBank/DDBJ databases">
        <title>Complete genome sequence of Actinomyces hongkongensis HKU8.</title>
        <authorList>
            <person name="Gao Y.-X."/>
            <person name="Zhou Y.-Y."/>
            <person name="Xie Y."/>
            <person name="Wang M."/>
            <person name="Wang S.-J."/>
            <person name="Shen S.-G."/>
        </authorList>
    </citation>
    <scope>NUCLEOTIDE SEQUENCE [LARGE SCALE GENOMIC DNA]</scope>
    <source>
        <strain evidence="1 2">HKU8</strain>
    </source>
</reference>
<dbReference type="RefSeq" id="WP_009744342.1">
    <property type="nucleotide sequence ID" value="NZ_CP017298.1"/>
</dbReference>
<sequence length="101" mass="10880">MADKIKINVDALRGDANEWEHQASQIEPVSGHIPVIGPLRSAAFDPVVGACKAATEIVEVLNSLSLAAVAEFRQIADDLRLVADAYEAQEVEIGQHVKDAY</sequence>
<dbReference type="STRING" id="178339.BH719_08085"/>
<proteinExistence type="predicted"/>
<accession>A0A1D8B3T6</accession>
<gene>
    <name evidence="1" type="ORF">BH719_08085</name>
</gene>
<protein>
    <submittedName>
        <fullName evidence="1">Uncharacterized protein</fullName>
    </submittedName>
</protein>
<organism evidence="1 2">
    <name type="scientific">Pauljensenia hongkongensis</name>
    <dbReference type="NCBI Taxonomy" id="178339"/>
    <lineage>
        <taxon>Bacteria</taxon>
        <taxon>Bacillati</taxon>
        <taxon>Actinomycetota</taxon>
        <taxon>Actinomycetes</taxon>
        <taxon>Actinomycetales</taxon>
        <taxon>Actinomycetaceae</taxon>
        <taxon>Pauljensenia</taxon>
    </lineage>
</organism>
<name>A0A1D8B3T6_9ACTO</name>
<dbReference type="Proteomes" id="UP000095214">
    <property type="component" value="Chromosome"/>
</dbReference>